<dbReference type="AlphaFoldDB" id="A0A9D2KVC2"/>
<feature type="binding site" evidence="6">
    <location>
        <begin position="69"/>
        <end position="72"/>
    </location>
    <ligand>
        <name>NADP(+)</name>
        <dbReference type="ChEBI" id="CHEBI:58349"/>
    </ligand>
</feature>
<proteinExistence type="inferred from homology"/>
<dbReference type="InterPro" id="IPR008927">
    <property type="entry name" value="6-PGluconate_DH-like_C_sf"/>
</dbReference>
<evidence type="ECO:0000256" key="4">
    <source>
        <dbReference type="HAMAP-Rule" id="MF_01925"/>
    </source>
</evidence>
<comment type="function">
    <text evidence="4">Catalyzes the reduction of 1-pyrroline-5-carboxylate (PCA) to L-proline.</text>
</comment>
<reference evidence="9" key="2">
    <citation type="submission" date="2021-04" db="EMBL/GenBank/DDBJ databases">
        <authorList>
            <person name="Gilroy R."/>
        </authorList>
    </citation>
    <scope>NUCLEOTIDE SEQUENCE</scope>
    <source>
        <strain evidence="9">ChiHjej12B11-9795</strain>
    </source>
</reference>
<dbReference type="GO" id="GO:0055129">
    <property type="term" value="P:L-proline biosynthetic process"/>
    <property type="evidence" value="ECO:0007669"/>
    <property type="project" value="UniProtKB-UniRule"/>
</dbReference>
<feature type="domain" description="Pyrroline-5-carboxylate reductase dimerisation" evidence="8">
    <location>
        <begin position="166"/>
        <end position="264"/>
    </location>
</feature>
<evidence type="ECO:0000256" key="5">
    <source>
        <dbReference type="NCBIfam" id="TIGR00112"/>
    </source>
</evidence>
<comment type="subcellular location">
    <subcellularLocation>
        <location evidence="4">Cytoplasm</location>
    </subcellularLocation>
</comment>
<comment type="catalytic activity">
    <reaction evidence="4">
        <text>L-proline + NADP(+) = (S)-1-pyrroline-5-carboxylate + NADPH + 2 H(+)</text>
        <dbReference type="Rhea" id="RHEA:14109"/>
        <dbReference type="ChEBI" id="CHEBI:15378"/>
        <dbReference type="ChEBI" id="CHEBI:17388"/>
        <dbReference type="ChEBI" id="CHEBI:57783"/>
        <dbReference type="ChEBI" id="CHEBI:58349"/>
        <dbReference type="ChEBI" id="CHEBI:60039"/>
        <dbReference type="EC" id="1.5.1.2"/>
    </reaction>
</comment>
<dbReference type="GO" id="GO:0004735">
    <property type="term" value="F:pyrroline-5-carboxylate reductase activity"/>
    <property type="evidence" value="ECO:0007669"/>
    <property type="project" value="UniProtKB-UniRule"/>
</dbReference>
<evidence type="ECO:0000256" key="2">
    <source>
        <dbReference type="ARBA" id="ARBA00022857"/>
    </source>
</evidence>
<evidence type="ECO:0000256" key="1">
    <source>
        <dbReference type="ARBA" id="ARBA00005525"/>
    </source>
</evidence>
<dbReference type="Pfam" id="PF03807">
    <property type="entry name" value="F420_oxidored"/>
    <property type="match status" value="1"/>
</dbReference>
<comment type="caution">
    <text evidence="9">The sequence shown here is derived from an EMBL/GenBank/DDBJ whole genome shotgun (WGS) entry which is preliminary data.</text>
</comment>
<dbReference type="Pfam" id="PF14748">
    <property type="entry name" value="P5CR_dimer"/>
    <property type="match status" value="1"/>
</dbReference>
<dbReference type="Proteomes" id="UP000823862">
    <property type="component" value="Unassembled WGS sequence"/>
</dbReference>
<gene>
    <name evidence="4 9" type="primary">proC</name>
    <name evidence="9" type="ORF">H9950_08725</name>
</gene>
<keyword evidence="4" id="KW-0028">Amino-acid biosynthesis</keyword>
<dbReference type="GO" id="GO:0005737">
    <property type="term" value="C:cytoplasm"/>
    <property type="evidence" value="ECO:0007669"/>
    <property type="project" value="UniProtKB-SubCell"/>
</dbReference>
<comment type="pathway">
    <text evidence="4">Amino-acid biosynthesis; L-proline biosynthesis; L-proline from L-glutamate 5-semialdehyde: step 1/1.</text>
</comment>
<dbReference type="InterPro" id="IPR029036">
    <property type="entry name" value="P5CR_dimer"/>
</dbReference>
<evidence type="ECO:0000256" key="6">
    <source>
        <dbReference type="PIRSR" id="PIRSR000193-1"/>
    </source>
</evidence>
<dbReference type="InterPro" id="IPR000304">
    <property type="entry name" value="Pyrroline-COOH_reductase"/>
</dbReference>
<protein>
    <recommendedName>
        <fullName evidence="4 5">Pyrroline-5-carboxylate reductase</fullName>
        <shortName evidence="4">P5C reductase</shortName>
        <shortName evidence="4">P5CR</shortName>
        <ecNumber evidence="4 5">1.5.1.2</ecNumber>
    </recommendedName>
    <alternativeName>
        <fullName evidence="4">PCA reductase</fullName>
    </alternativeName>
</protein>
<organism evidence="9 10">
    <name type="scientific">Candidatus Bacteroides avicola</name>
    <dbReference type="NCBI Taxonomy" id="2838468"/>
    <lineage>
        <taxon>Bacteria</taxon>
        <taxon>Pseudomonadati</taxon>
        <taxon>Bacteroidota</taxon>
        <taxon>Bacteroidia</taxon>
        <taxon>Bacteroidales</taxon>
        <taxon>Bacteroidaceae</taxon>
        <taxon>Bacteroides</taxon>
    </lineage>
</organism>
<sequence length="265" mass="27842">MKIAIIGAGHMGSAIARRLAWGDMAQPEDIIVSNPSEEKLNALKTEFPGMSITTSNIQAVKEADLVILAVKPNIAPDVLTEMPLHDGQMLASVVAGLTISNITSILSCKDRYNRAPAMAYFRVMPNIAAAIGRSMTLVSSLAANPVQLKFLTDLLSPLGPVMTIPEEKLNAAAALASCGMAYVLTYIRAAVQAGVELGLGPDEALKMTAQCVIGAGSLIQEKPSVQPSMKIEEICTPGGYTIRGLNELEHAGFASAVIKAIKASI</sequence>
<evidence type="ECO:0000259" key="7">
    <source>
        <dbReference type="Pfam" id="PF03807"/>
    </source>
</evidence>
<evidence type="ECO:0000313" key="10">
    <source>
        <dbReference type="Proteomes" id="UP000823862"/>
    </source>
</evidence>
<dbReference type="PANTHER" id="PTHR11645">
    <property type="entry name" value="PYRROLINE-5-CARBOXYLATE REDUCTASE"/>
    <property type="match status" value="1"/>
</dbReference>
<dbReference type="InterPro" id="IPR028939">
    <property type="entry name" value="P5C_Rdtase_cat_N"/>
</dbReference>
<dbReference type="Gene3D" id="1.10.3730.10">
    <property type="entry name" value="ProC C-terminal domain-like"/>
    <property type="match status" value="1"/>
</dbReference>
<feature type="binding site" evidence="6">
    <location>
        <position position="56"/>
    </location>
    <ligand>
        <name>NADPH</name>
        <dbReference type="ChEBI" id="CHEBI:57783"/>
    </ligand>
</feature>
<keyword evidence="2 4" id="KW-0521">NADP</keyword>
<dbReference type="InterPro" id="IPR036291">
    <property type="entry name" value="NAD(P)-bd_dom_sf"/>
</dbReference>
<dbReference type="SUPFAM" id="SSF48179">
    <property type="entry name" value="6-phosphogluconate dehydrogenase C-terminal domain-like"/>
    <property type="match status" value="1"/>
</dbReference>
<comment type="catalytic activity">
    <reaction evidence="4">
        <text>L-proline + NAD(+) = (S)-1-pyrroline-5-carboxylate + NADH + 2 H(+)</text>
        <dbReference type="Rhea" id="RHEA:14105"/>
        <dbReference type="ChEBI" id="CHEBI:15378"/>
        <dbReference type="ChEBI" id="CHEBI:17388"/>
        <dbReference type="ChEBI" id="CHEBI:57540"/>
        <dbReference type="ChEBI" id="CHEBI:57945"/>
        <dbReference type="ChEBI" id="CHEBI:60039"/>
        <dbReference type="EC" id="1.5.1.2"/>
    </reaction>
</comment>
<evidence type="ECO:0000256" key="3">
    <source>
        <dbReference type="ARBA" id="ARBA00023002"/>
    </source>
</evidence>
<comment type="similarity">
    <text evidence="1 4">Belongs to the pyrroline-5-carboxylate reductase family.</text>
</comment>
<dbReference type="PIRSF" id="PIRSF000193">
    <property type="entry name" value="Pyrrol-5-carb_rd"/>
    <property type="match status" value="1"/>
</dbReference>
<reference evidence="9" key="1">
    <citation type="journal article" date="2021" name="PeerJ">
        <title>Extensive microbial diversity within the chicken gut microbiome revealed by metagenomics and culture.</title>
        <authorList>
            <person name="Gilroy R."/>
            <person name="Ravi A."/>
            <person name="Getino M."/>
            <person name="Pursley I."/>
            <person name="Horton D.L."/>
            <person name="Alikhan N.F."/>
            <person name="Baker D."/>
            <person name="Gharbi K."/>
            <person name="Hall N."/>
            <person name="Watson M."/>
            <person name="Adriaenssens E.M."/>
            <person name="Foster-Nyarko E."/>
            <person name="Jarju S."/>
            <person name="Secka A."/>
            <person name="Antonio M."/>
            <person name="Oren A."/>
            <person name="Chaudhuri R.R."/>
            <person name="La Ragione R."/>
            <person name="Hildebrand F."/>
            <person name="Pallen M.J."/>
        </authorList>
    </citation>
    <scope>NUCLEOTIDE SEQUENCE</scope>
    <source>
        <strain evidence="9">ChiHjej12B11-9795</strain>
    </source>
</reference>
<dbReference type="SUPFAM" id="SSF51735">
    <property type="entry name" value="NAD(P)-binding Rossmann-fold domains"/>
    <property type="match status" value="1"/>
</dbReference>
<keyword evidence="4" id="KW-0641">Proline biosynthesis</keyword>
<evidence type="ECO:0000259" key="8">
    <source>
        <dbReference type="Pfam" id="PF14748"/>
    </source>
</evidence>
<evidence type="ECO:0000313" key="9">
    <source>
        <dbReference type="EMBL" id="HJA86252.1"/>
    </source>
</evidence>
<dbReference type="EMBL" id="DWZI01000043">
    <property type="protein sequence ID" value="HJA86252.1"/>
    <property type="molecule type" value="Genomic_DNA"/>
</dbReference>
<accession>A0A9D2KVC2</accession>
<feature type="binding site" evidence="6">
    <location>
        <begin position="6"/>
        <end position="11"/>
    </location>
    <ligand>
        <name>NADP(+)</name>
        <dbReference type="ChEBI" id="CHEBI:58349"/>
    </ligand>
</feature>
<dbReference type="Gene3D" id="3.40.50.720">
    <property type="entry name" value="NAD(P)-binding Rossmann-like Domain"/>
    <property type="match status" value="1"/>
</dbReference>
<feature type="domain" description="Pyrroline-5-carboxylate reductase catalytic N-terminal" evidence="7">
    <location>
        <begin position="2"/>
        <end position="96"/>
    </location>
</feature>
<dbReference type="HAMAP" id="MF_01925">
    <property type="entry name" value="P5C_reductase"/>
    <property type="match status" value="1"/>
</dbReference>
<keyword evidence="4" id="KW-0963">Cytoplasm</keyword>
<dbReference type="PANTHER" id="PTHR11645:SF0">
    <property type="entry name" value="PYRROLINE-5-CARBOXYLATE REDUCTASE 3"/>
    <property type="match status" value="1"/>
</dbReference>
<dbReference type="EC" id="1.5.1.2" evidence="4 5"/>
<keyword evidence="3 4" id="KW-0560">Oxidoreductase</keyword>
<dbReference type="NCBIfam" id="TIGR00112">
    <property type="entry name" value="proC"/>
    <property type="match status" value="1"/>
</dbReference>
<name>A0A9D2KVC2_9BACE</name>